<name>A0A1G2PLU4_9BACT</name>
<evidence type="ECO:0000256" key="1">
    <source>
        <dbReference type="SAM" id="MobiDB-lite"/>
    </source>
</evidence>
<feature type="region of interest" description="Disordered" evidence="1">
    <location>
        <begin position="1"/>
        <end position="20"/>
    </location>
</feature>
<feature type="region of interest" description="Disordered" evidence="1">
    <location>
        <begin position="32"/>
        <end position="60"/>
    </location>
</feature>
<organism evidence="2 3">
    <name type="scientific">Candidatus Terrybacteria bacterium RIFCSPHIGHO2_01_FULL_48_17</name>
    <dbReference type="NCBI Taxonomy" id="1802362"/>
    <lineage>
        <taxon>Bacteria</taxon>
        <taxon>Candidatus Terryibacteriota</taxon>
    </lineage>
</organism>
<dbReference type="AlphaFoldDB" id="A0A1G2PLU4"/>
<comment type="caution">
    <text evidence="2">The sequence shown here is derived from an EMBL/GenBank/DDBJ whole genome shotgun (WGS) entry which is preliminary data.</text>
</comment>
<accession>A0A1G2PLU4</accession>
<evidence type="ECO:0000313" key="3">
    <source>
        <dbReference type="Proteomes" id="UP000177629"/>
    </source>
</evidence>
<evidence type="ECO:0000313" key="2">
    <source>
        <dbReference type="EMBL" id="OHA48611.1"/>
    </source>
</evidence>
<sequence>MSLLDRFSRHSRRERVHAVDPTHEVSGASFHIALDDDPSDMPTSQGEDLSGVPDEDGEFPDSAKADFARNAAELLKELGASHELTNWFFKVVGPGQFQESLEVAQKLLGFFGGDRSAALLAEATLRGMISCTCDRDDCHRRGLPWYLAKDALRAAGFDRGNPFSSREQARRGWRVVRGAEAALMHRLVCPDDEEPAPNVGYVVEPQNKQDTAEEE</sequence>
<gene>
    <name evidence="2" type="ORF">A2806_00430</name>
</gene>
<reference evidence="2 3" key="1">
    <citation type="journal article" date="2016" name="Nat. Commun.">
        <title>Thousands of microbial genomes shed light on interconnected biogeochemical processes in an aquifer system.</title>
        <authorList>
            <person name="Anantharaman K."/>
            <person name="Brown C.T."/>
            <person name="Hug L.A."/>
            <person name="Sharon I."/>
            <person name="Castelle C.J."/>
            <person name="Probst A.J."/>
            <person name="Thomas B.C."/>
            <person name="Singh A."/>
            <person name="Wilkins M.J."/>
            <person name="Karaoz U."/>
            <person name="Brodie E.L."/>
            <person name="Williams K.H."/>
            <person name="Hubbard S.S."/>
            <person name="Banfield J.F."/>
        </authorList>
    </citation>
    <scope>NUCLEOTIDE SEQUENCE [LARGE SCALE GENOMIC DNA]</scope>
</reference>
<proteinExistence type="predicted"/>
<protein>
    <submittedName>
        <fullName evidence="2">Uncharacterized protein</fullName>
    </submittedName>
</protein>
<feature type="region of interest" description="Disordered" evidence="1">
    <location>
        <begin position="194"/>
        <end position="215"/>
    </location>
</feature>
<dbReference type="EMBL" id="MHSS01000005">
    <property type="protein sequence ID" value="OHA48611.1"/>
    <property type="molecule type" value="Genomic_DNA"/>
</dbReference>
<dbReference type="Proteomes" id="UP000177629">
    <property type="component" value="Unassembled WGS sequence"/>
</dbReference>